<evidence type="ECO:0000256" key="3">
    <source>
        <dbReference type="ARBA" id="ARBA00022630"/>
    </source>
</evidence>
<comment type="cofactor">
    <cofactor evidence="6">
        <name>FAD</name>
        <dbReference type="ChEBI" id="CHEBI:57692"/>
    </cofactor>
    <text evidence="6">Binds 1 FAD per dimer.</text>
</comment>
<dbReference type="SMART" id="SM00893">
    <property type="entry name" value="ETF"/>
    <property type="match status" value="1"/>
</dbReference>
<dbReference type="InterPro" id="IPR018206">
    <property type="entry name" value="ETF_asu_C_CS"/>
</dbReference>
<dbReference type="EMBL" id="AP008230">
    <property type="protein sequence ID" value="BAE85586.1"/>
    <property type="molecule type" value="Genomic_DNA"/>
</dbReference>
<dbReference type="HOGENOM" id="CLU_034178_0_1_9"/>
<dbReference type="SUPFAM" id="SSF52402">
    <property type="entry name" value="Adenine nucleotide alpha hydrolases-like"/>
    <property type="match status" value="1"/>
</dbReference>
<dbReference type="Gene3D" id="3.40.50.620">
    <property type="entry name" value="HUPs"/>
    <property type="match status" value="1"/>
</dbReference>
<comment type="similarity">
    <text evidence="1">Belongs to the ETF alpha-subunit/FixB family.</text>
</comment>
<dbReference type="GO" id="GO:0009055">
    <property type="term" value="F:electron transfer activity"/>
    <property type="evidence" value="ECO:0007669"/>
    <property type="project" value="InterPro"/>
</dbReference>
<reference evidence="8 9" key="1">
    <citation type="journal article" date="2006" name="J. Bacteriol.">
        <title>Complete genome sequence of the dehalorespiring bacterium Desulfitobacterium hafniense Y51 and comparison with Dehalococcoides ethenogenes 195.</title>
        <authorList>
            <person name="Nonaka H."/>
            <person name="Keresztes G."/>
            <person name="Shinoda Y."/>
            <person name="Ikenaga Y."/>
            <person name="Abe M."/>
            <person name="Naito K."/>
            <person name="Inatomi K."/>
            <person name="Furukawa K."/>
            <person name="Inui M."/>
            <person name="Yukawa H."/>
        </authorList>
    </citation>
    <scope>NUCLEOTIDE SEQUENCE [LARGE SCALE GENOMIC DNA]</scope>
    <source>
        <strain evidence="8 9">Y51</strain>
    </source>
</reference>
<evidence type="ECO:0000256" key="1">
    <source>
        <dbReference type="ARBA" id="ARBA00005817"/>
    </source>
</evidence>
<dbReference type="InterPro" id="IPR029035">
    <property type="entry name" value="DHS-like_NAD/FAD-binding_dom"/>
</dbReference>
<evidence type="ECO:0000313" key="8">
    <source>
        <dbReference type="EMBL" id="BAE85586.1"/>
    </source>
</evidence>
<evidence type="ECO:0000256" key="6">
    <source>
        <dbReference type="PIRSR" id="PIRSR000089-1"/>
    </source>
</evidence>
<dbReference type="FunFam" id="3.40.50.1220:FF:000004">
    <property type="entry name" value="Electron transfer flavoprotein"/>
    <property type="match status" value="1"/>
</dbReference>
<evidence type="ECO:0000256" key="4">
    <source>
        <dbReference type="ARBA" id="ARBA00022827"/>
    </source>
</evidence>
<dbReference type="GO" id="GO:0033539">
    <property type="term" value="P:fatty acid beta-oxidation using acyl-CoA dehydrogenase"/>
    <property type="evidence" value="ECO:0007669"/>
    <property type="project" value="TreeGrafter"/>
</dbReference>
<dbReference type="InterPro" id="IPR014729">
    <property type="entry name" value="Rossmann-like_a/b/a_fold"/>
</dbReference>
<keyword evidence="2" id="KW-0813">Transport</keyword>
<keyword evidence="5" id="KW-0249">Electron transport</keyword>
<dbReference type="AlphaFoldDB" id="Q24QV6"/>
<dbReference type="InterPro" id="IPR001308">
    <property type="entry name" value="ETF_a/FixB"/>
</dbReference>
<gene>
    <name evidence="8" type="ordered locus">DSY3797</name>
</gene>
<dbReference type="eggNOG" id="COG2025">
    <property type="taxonomic scope" value="Bacteria"/>
</dbReference>
<dbReference type="PIRSF" id="PIRSF000089">
    <property type="entry name" value="Electra_flavoP_a"/>
    <property type="match status" value="1"/>
</dbReference>
<dbReference type="PANTHER" id="PTHR43153">
    <property type="entry name" value="ELECTRON TRANSFER FLAVOPROTEIN ALPHA"/>
    <property type="match status" value="1"/>
</dbReference>
<evidence type="ECO:0000256" key="2">
    <source>
        <dbReference type="ARBA" id="ARBA00022448"/>
    </source>
</evidence>
<name>Q24QV6_DESHY</name>
<dbReference type="PANTHER" id="PTHR43153:SF1">
    <property type="entry name" value="ELECTRON TRANSFER FLAVOPROTEIN SUBUNIT ALPHA, MITOCHONDRIAL"/>
    <property type="match status" value="1"/>
</dbReference>
<dbReference type="STRING" id="138119.DSY3797"/>
<keyword evidence="3" id="KW-0285">Flavoprotein</keyword>
<sequence length="315" mass="33937">MSTVKDVWVFAEKTEALAELCAGGHELGEKVSALVIGPRSKAEQAIRLGAEKVYWLGEEDSARMMEDYLVTIADLLVNERPNLLLIGATKRGKLMAGRLAARMGTSVLTDVMEFVAGDQGLQSKRMVYGGAAIRTEQSHSPLVIATPGSGIFSALSEDTGCQGVIEEVSFQEPDRKVKCLEKRPKGSVSVNLAAAKRVISVGRGLANQEDLKMIEELAKLIGAEIGCSRPIAEGVNWLPRETYIGVSGVMFKPELYIAVGISGQVQHMVGCNQARTIFAINKDKAAPVFSQSDYGIVGDLYKVIPVLIEKIKTGK</sequence>
<dbReference type="Gene3D" id="3.40.50.1220">
    <property type="entry name" value="TPP-binding domain"/>
    <property type="match status" value="1"/>
</dbReference>
<dbReference type="Pfam" id="PF01012">
    <property type="entry name" value="ETF"/>
    <property type="match status" value="1"/>
</dbReference>
<protein>
    <recommendedName>
        <fullName evidence="7">Electron transfer flavoprotein alpha/beta-subunit N-terminal domain-containing protein</fullName>
    </recommendedName>
</protein>
<evidence type="ECO:0000256" key="5">
    <source>
        <dbReference type="ARBA" id="ARBA00022982"/>
    </source>
</evidence>
<evidence type="ECO:0000259" key="7">
    <source>
        <dbReference type="SMART" id="SM00893"/>
    </source>
</evidence>
<dbReference type="Proteomes" id="UP000001946">
    <property type="component" value="Chromosome"/>
</dbReference>
<dbReference type="InterPro" id="IPR014730">
    <property type="entry name" value="ETF_a/b_N"/>
</dbReference>
<feature type="domain" description="Electron transfer flavoprotein alpha/beta-subunit N-terminal" evidence="7">
    <location>
        <begin position="7"/>
        <end position="183"/>
    </location>
</feature>
<keyword evidence="4 6" id="KW-0274">FAD</keyword>
<feature type="binding site" evidence="6">
    <location>
        <begin position="228"/>
        <end position="229"/>
    </location>
    <ligand>
        <name>FAD</name>
        <dbReference type="ChEBI" id="CHEBI:57692"/>
    </ligand>
</feature>
<dbReference type="RefSeq" id="WP_011461383.1">
    <property type="nucleotide sequence ID" value="NC_007907.1"/>
</dbReference>
<dbReference type="Pfam" id="PF00766">
    <property type="entry name" value="ETF_alpha"/>
    <property type="match status" value="1"/>
</dbReference>
<dbReference type="KEGG" id="dsy:DSY3797"/>
<feature type="binding site" evidence="6">
    <location>
        <position position="203"/>
    </location>
    <ligand>
        <name>FAD</name>
        <dbReference type="ChEBI" id="CHEBI:57692"/>
    </ligand>
</feature>
<accession>Q24QV6</accession>
<feature type="binding site" evidence="6">
    <location>
        <position position="281"/>
    </location>
    <ligand>
        <name>FAD</name>
        <dbReference type="ChEBI" id="CHEBI:57692"/>
    </ligand>
</feature>
<dbReference type="GO" id="GO:0050660">
    <property type="term" value="F:flavin adenine dinucleotide binding"/>
    <property type="evidence" value="ECO:0007669"/>
    <property type="project" value="InterPro"/>
</dbReference>
<dbReference type="SUPFAM" id="SSF52467">
    <property type="entry name" value="DHS-like NAD/FAD-binding domain"/>
    <property type="match status" value="1"/>
</dbReference>
<keyword evidence="9" id="KW-1185">Reference proteome</keyword>
<dbReference type="InterPro" id="IPR014731">
    <property type="entry name" value="ETF_asu_C"/>
</dbReference>
<evidence type="ECO:0000313" key="9">
    <source>
        <dbReference type="Proteomes" id="UP000001946"/>
    </source>
</evidence>
<dbReference type="PROSITE" id="PS00696">
    <property type="entry name" value="ETF_ALPHA"/>
    <property type="match status" value="1"/>
</dbReference>
<feature type="binding site" evidence="6">
    <location>
        <begin position="260"/>
        <end position="267"/>
    </location>
    <ligand>
        <name>FAD</name>
        <dbReference type="ChEBI" id="CHEBI:57692"/>
    </ligand>
</feature>
<organism evidence="8 9">
    <name type="scientific">Desulfitobacterium hafniense (strain Y51)</name>
    <dbReference type="NCBI Taxonomy" id="138119"/>
    <lineage>
        <taxon>Bacteria</taxon>
        <taxon>Bacillati</taxon>
        <taxon>Bacillota</taxon>
        <taxon>Clostridia</taxon>
        <taxon>Eubacteriales</taxon>
        <taxon>Desulfitobacteriaceae</taxon>
        <taxon>Desulfitobacterium</taxon>
    </lineage>
</organism>
<proteinExistence type="inferred from homology"/>